<dbReference type="EMBL" id="JAAMPC010000011">
    <property type="protein sequence ID" value="KAG2282041.1"/>
    <property type="molecule type" value="Genomic_DNA"/>
</dbReference>
<evidence type="ECO:0000256" key="1">
    <source>
        <dbReference type="ARBA" id="ARBA00009836"/>
    </source>
</evidence>
<dbReference type="Proteomes" id="UP000886595">
    <property type="component" value="Unassembled WGS sequence"/>
</dbReference>
<keyword evidence="3" id="KW-0520">NAD</keyword>
<dbReference type="PANTHER" id="PTHR12684:SF2">
    <property type="entry name" value="TRNA 2'-PHOSPHOTRANSFERASE 1"/>
    <property type="match status" value="1"/>
</dbReference>
<accession>A0A8X7R5D8</accession>
<dbReference type="AlphaFoldDB" id="A0A8X7R5D8"/>
<reference evidence="4 5" key="1">
    <citation type="submission" date="2020-02" db="EMBL/GenBank/DDBJ databases">
        <authorList>
            <person name="Ma Q."/>
            <person name="Huang Y."/>
            <person name="Song X."/>
            <person name="Pei D."/>
        </authorList>
    </citation>
    <scope>NUCLEOTIDE SEQUENCE [LARGE SCALE GENOMIC DNA]</scope>
    <source>
        <strain evidence="4">Sxm20200214</strain>
        <tissue evidence="4">Leaf</tissue>
    </source>
</reference>
<evidence type="ECO:0008006" key="6">
    <source>
        <dbReference type="Google" id="ProtNLM"/>
    </source>
</evidence>
<dbReference type="InterPro" id="IPR002745">
    <property type="entry name" value="Ptrans_KptA/Tpt1"/>
</dbReference>
<dbReference type="PANTHER" id="PTHR12684">
    <property type="entry name" value="PUTATIVE PHOSPHOTRANSFERASE"/>
    <property type="match status" value="1"/>
</dbReference>
<comment type="caution">
    <text evidence="4">The sequence shown here is derived from an EMBL/GenBank/DDBJ whole genome shotgun (WGS) entry which is preliminary data.</text>
</comment>
<organism evidence="4 5">
    <name type="scientific">Brassica carinata</name>
    <name type="common">Ethiopian mustard</name>
    <name type="synonym">Abyssinian cabbage</name>
    <dbReference type="NCBI Taxonomy" id="52824"/>
    <lineage>
        <taxon>Eukaryota</taxon>
        <taxon>Viridiplantae</taxon>
        <taxon>Streptophyta</taxon>
        <taxon>Embryophyta</taxon>
        <taxon>Tracheophyta</taxon>
        <taxon>Spermatophyta</taxon>
        <taxon>Magnoliopsida</taxon>
        <taxon>eudicotyledons</taxon>
        <taxon>Gunneridae</taxon>
        <taxon>Pentapetalae</taxon>
        <taxon>rosids</taxon>
        <taxon>malvids</taxon>
        <taxon>Brassicales</taxon>
        <taxon>Brassicaceae</taxon>
        <taxon>Brassiceae</taxon>
        <taxon>Brassica</taxon>
    </lineage>
</organism>
<proteinExistence type="inferred from homology"/>
<sequence>MNKLHVHFSCGFSTDGEVISSMRRDVNVLIFLNIKKPLEDGIAFYINSDNKVILTEGIDSVVPVDYFQKIESWPNMLPVHF</sequence>
<dbReference type="InterPro" id="IPR042081">
    <property type="entry name" value="RNA_2'-PTrans_C"/>
</dbReference>
<evidence type="ECO:0000313" key="5">
    <source>
        <dbReference type="Proteomes" id="UP000886595"/>
    </source>
</evidence>
<evidence type="ECO:0000313" key="4">
    <source>
        <dbReference type="EMBL" id="KAG2282041.1"/>
    </source>
</evidence>
<dbReference type="Pfam" id="PF01885">
    <property type="entry name" value="PTS_2-RNA"/>
    <property type="match status" value="1"/>
</dbReference>
<dbReference type="GO" id="GO:0006388">
    <property type="term" value="P:tRNA splicing, via endonucleolytic cleavage and ligation"/>
    <property type="evidence" value="ECO:0007669"/>
    <property type="project" value="TreeGrafter"/>
</dbReference>
<keyword evidence="2" id="KW-0808">Transferase</keyword>
<gene>
    <name evidence="4" type="ORF">Bca52824_053261</name>
</gene>
<evidence type="ECO:0000256" key="2">
    <source>
        <dbReference type="ARBA" id="ARBA00022679"/>
    </source>
</evidence>
<dbReference type="OrthoDB" id="419694at2759"/>
<comment type="similarity">
    <text evidence="1">Belongs to the KptA/TPT1 family.</text>
</comment>
<protein>
    <recommendedName>
        <fullName evidence="6">tRNA 2'-phosphotransferase 1</fullName>
    </recommendedName>
</protein>
<dbReference type="SUPFAM" id="SSF56399">
    <property type="entry name" value="ADP-ribosylation"/>
    <property type="match status" value="1"/>
</dbReference>
<dbReference type="Gene3D" id="3.20.170.30">
    <property type="match status" value="1"/>
</dbReference>
<keyword evidence="5" id="KW-1185">Reference proteome</keyword>
<evidence type="ECO:0000256" key="3">
    <source>
        <dbReference type="ARBA" id="ARBA00023027"/>
    </source>
</evidence>
<dbReference type="GO" id="GO:0000215">
    <property type="term" value="F:tRNA 2'-phosphotransferase activity"/>
    <property type="evidence" value="ECO:0007669"/>
    <property type="project" value="TreeGrafter"/>
</dbReference>
<name>A0A8X7R5D8_BRACI</name>